<accession>A0ABQ5F9K5</accession>
<reference evidence="2" key="2">
    <citation type="submission" date="2022-01" db="EMBL/GenBank/DDBJ databases">
        <authorList>
            <person name="Yamashiro T."/>
            <person name="Shiraishi A."/>
            <person name="Satake H."/>
            <person name="Nakayama K."/>
        </authorList>
    </citation>
    <scope>NUCLEOTIDE SEQUENCE</scope>
</reference>
<protein>
    <submittedName>
        <fullName evidence="2">Uncharacterized protein</fullName>
    </submittedName>
</protein>
<comment type="caution">
    <text evidence="2">The sequence shown here is derived from an EMBL/GenBank/DDBJ whole genome shotgun (WGS) entry which is preliminary data.</text>
</comment>
<feature type="region of interest" description="Disordered" evidence="1">
    <location>
        <begin position="1"/>
        <end position="60"/>
    </location>
</feature>
<organism evidence="2 3">
    <name type="scientific">Tanacetum coccineum</name>
    <dbReference type="NCBI Taxonomy" id="301880"/>
    <lineage>
        <taxon>Eukaryota</taxon>
        <taxon>Viridiplantae</taxon>
        <taxon>Streptophyta</taxon>
        <taxon>Embryophyta</taxon>
        <taxon>Tracheophyta</taxon>
        <taxon>Spermatophyta</taxon>
        <taxon>Magnoliopsida</taxon>
        <taxon>eudicotyledons</taxon>
        <taxon>Gunneridae</taxon>
        <taxon>Pentapetalae</taxon>
        <taxon>asterids</taxon>
        <taxon>campanulids</taxon>
        <taxon>Asterales</taxon>
        <taxon>Asteraceae</taxon>
        <taxon>Asteroideae</taxon>
        <taxon>Anthemideae</taxon>
        <taxon>Anthemidinae</taxon>
        <taxon>Tanacetum</taxon>
    </lineage>
</organism>
<dbReference type="Proteomes" id="UP001151760">
    <property type="component" value="Unassembled WGS sequence"/>
</dbReference>
<proteinExistence type="predicted"/>
<keyword evidence="3" id="KW-1185">Reference proteome</keyword>
<gene>
    <name evidence="2" type="ORF">Tco_1002930</name>
</gene>
<sequence length="184" mass="21428">MQSPAQNPQKGSSQPEGERIKKEKGKKAMSLKDAEEVSTKSVSDDETTRVPSYMVESSKKKDLKKFDFVTEDGEHVHLTKEQISAQKKIEEEVKAEAARREGEMRKEELIDLLSPEVVNKYYNDKLQYDRYYDKMLNKRAQLRITNCDILTRKGLITLKVYREDDTSEIIPEFKAIDLHLGEWR</sequence>
<feature type="compositionally biased region" description="Basic and acidic residues" evidence="1">
    <location>
        <begin position="30"/>
        <end position="48"/>
    </location>
</feature>
<name>A0ABQ5F9K5_9ASTR</name>
<reference evidence="2" key="1">
    <citation type="journal article" date="2022" name="Int. J. Mol. Sci.">
        <title>Draft Genome of Tanacetum Coccineum: Genomic Comparison of Closely Related Tanacetum-Family Plants.</title>
        <authorList>
            <person name="Yamashiro T."/>
            <person name="Shiraishi A."/>
            <person name="Nakayama K."/>
            <person name="Satake H."/>
        </authorList>
    </citation>
    <scope>NUCLEOTIDE SEQUENCE</scope>
</reference>
<feature type="compositionally biased region" description="Polar residues" evidence="1">
    <location>
        <begin position="1"/>
        <end position="15"/>
    </location>
</feature>
<dbReference type="EMBL" id="BQNB010017106">
    <property type="protein sequence ID" value="GJT59397.1"/>
    <property type="molecule type" value="Genomic_DNA"/>
</dbReference>
<evidence type="ECO:0000256" key="1">
    <source>
        <dbReference type="SAM" id="MobiDB-lite"/>
    </source>
</evidence>
<evidence type="ECO:0000313" key="3">
    <source>
        <dbReference type="Proteomes" id="UP001151760"/>
    </source>
</evidence>
<evidence type="ECO:0000313" key="2">
    <source>
        <dbReference type="EMBL" id="GJT59397.1"/>
    </source>
</evidence>